<organism evidence="2 3">
    <name type="scientific">Terrimonas ginsenosidimutans</name>
    <dbReference type="NCBI Taxonomy" id="2908004"/>
    <lineage>
        <taxon>Bacteria</taxon>
        <taxon>Pseudomonadati</taxon>
        <taxon>Bacteroidota</taxon>
        <taxon>Chitinophagia</taxon>
        <taxon>Chitinophagales</taxon>
        <taxon>Chitinophagaceae</taxon>
        <taxon>Terrimonas</taxon>
    </lineage>
</organism>
<sequence length="110" mass="12599">MKKISIMLVIICLGLYAQAQSVAEQHAGRIAQRMKDTLSLNETQRQQIYEINLRLATQKQAARSASSDRDQVGRQLQHIENTRDGLYQPILGEEKFPIYKMKKKNLVNGQ</sequence>
<feature type="signal peptide" evidence="1">
    <location>
        <begin position="1"/>
        <end position="19"/>
    </location>
</feature>
<accession>A0ABS9KM90</accession>
<reference evidence="2" key="1">
    <citation type="submission" date="2022-01" db="EMBL/GenBank/DDBJ databases">
        <authorList>
            <person name="Jo J.-H."/>
            <person name="Im W.-T."/>
        </authorList>
    </citation>
    <scope>NUCLEOTIDE SEQUENCE</scope>
    <source>
        <strain evidence="2">NA20</strain>
    </source>
</reference>
<feature type="chain" id="PRO_5046584321" evidence="1">
    <location>
        <begin position="20"/>
        <end position="110"/>
    </location>
</feature>
<evidence type="ECO:0000313" key="3">
    <source>
        <dbReference type="Proteomes" id="UP001165367"/>
    </source>
</evidence>
<proteinExistence type="predicted"/>
<protein>
    <submittedName>
        <fullName evidence="2">Uncharacterized protein</fullName>
    </submittedName>
</protein>
<dbReference type="Proteomes" id="UP001165367">
    <property type="component" value="Unassembled WGS sequence"/>
</dbReference>
<name>A0ABS9KM90_9BACT</name>
<evidence type="ECO:0000313" key="2">
    <source>
        <dbReference type="EMBL" id="MCG2613433.1"/>
    </source>
</evidence>
<gene>
    <name evidence="2" type="ORF">LZZ85_04040</name>
</gene>
<keyword evidence="1" id="KW-0732">Signal</keyword>
<dbReference type="RefSeq" id="WP_237868661.1">
    <property type="nucleotide sequence ID" value="NZ_JAKLTR010000002.1"/>
</dbReference>
<dbReference type="EMBL" id="JAKLTR010000002">
    <property type="protein sequence ID" value="MCG2613433.1"/>
    <property type="molecule type" value="Genomic_DNA"/>
</dbReference>
<comment type="caution">
    <text evidence="2">The sequence shown here is derived from an EMBL/GenBank/DDBJ whole genome shotgun (WGS) entry which is preliminary data.</text>
</comment>
<evidence type="ECO:0000256" key="1">
    <source>
        <dbReference type="SAM" id="SignalP"/>
    </source>
</evidence>
<keyword evidence="3" id="KW-1185">Reference proteome</keyword>